<dbReference type="Proteomes" id="UP000664859">
    <property type="component" value="Unassembled WGS sequence"/>
</dbReference>
<proteinExistence type="predicted"/>
<keyword evidence="3" id="KW-1185">Reference proteome</keyword>
<accession>A0A836CHY7</accession>
<sequence length="186" mass="20914">MYLHQDAYDTQGIVIADLSNLLISKKQANCIFQVLLQQFCSKEWNGDKPVHRKLVVFDEAHKYISNDGDGLAHEMLKVVRTMPHTGMRIVVSTQSPAELPHEMLALLSVMVVHRCNSHRVLHLLQQELGLSSADSALVPRLMPGQAMVYAGLADIKGNGERYCGPWYNVNVRRRLTRDGGVSVRHM</sequence>
<dbReference type="OrthoDB" id="2316594at2759"/>
<dbReference type="AlphaFoldDB" id="A0A836CHY7"/>
<dbReference type="Pfam" id="PF05872">
    <property type="entry name" value="HerA_C"/>
    <property type="match status" value="1"/>
</dbReference>
<dbReference type="InterPro" id="IPR027417">
    <property type="entry name" value="P-loop_NTPase"/>
</dbReference>
<dbReference type="Gene3D" id="3.40.50.300">
    <property type="entry name" value="P-loop containing nucleotide triphosphate hydrolases"/>
    <property type="match status" value="1"/>
</dbReference>
<evidence type="ECO:0000259" key="1">
    <source>
        <dbReference type="Pfam" id="PF05872"/>
    </source>
</evidence>
<comment type="caution">
    <text evidence="2">The sequence shown here is derived from an EMBL/GenBank/DDBJ whole genome shotgun (WGS) entry which is preliminary data.</text>
</comment>
<dbReference type="EMBL" id="JAFCMP010000112">
    <property type="protein sequence ID" value="KAG5186219.1"/>
    <property type="molecule type" value="Genomic_DNA"/>
</dbReference>
<gene>
    <name evidence="2" type="ORF">JKP88DRAFT_240834</name>
</gene>
<feature type="domain" description="Helicase HerA-like C-terminal" evidence="1">
    <location>
        <begin position="46"/>
        <end position="114"/>
    </location>
</feature>
<protein>
    <recommendedName>
        <fullName evidence="1">Helicase HerA-like C-terminal domain-containing protein</fullName>
    </recommendedName>
</protein>
<evidence type="ECO:0000313" key="2">
    <source>
        <dbReference type="EMBL" id="KAG5186219.1"/>
    </source>
</evidence>
<name>A0A836CHY7_9STRA</name>
<organism evidence="2 3">
    <name type="scientific">Tribonema minus</name>
    <dbReference type="NCBI Taxonomy" id="303371"/>
    <lineage>
        <taxon>Eukaryota</taxon>
        <taxon>Sar</taxon>
        <taxon>Stramenopiles</taxon>
        <taxon>Ochrophyta</taxon>
        <taxon>PX clade</taxon>
        <taxon>Xanthophyceae</taxon>
        <taxon>Tribonematales</taxon>
        <taxon>Tribonemataceae</taxon>
        <taxon>Tribonema</taxon>
    </lineage>
</organism>
<reference evidence="2" key="1">
    <citation type="submission" date="2021-02" db="EMBL/GenBank/DDBJ databases">
        <title>First Annotated Genome of the Yellow-green Alga Tribonema minus.</title>
        <authorList>
            <person name="Mahan K.M."/>
        </authorList>
    </citation>
    <scope>NUCLEOTIDE SEQUENCE</scope>
    <source>
        <strain evidence="2">UTEX B ZZ1240</strain>
    </source>
</reference>
<evidence type="ECO:0000313" key="3">
    <source>
        <dbReference type="Proteomes" id="UP000664859"/>
    </source>
</evidence>
<dbReference type="InterPro" id="IPR033186">
    <property type="entry name" value="HerA_C"/>
</dbReference>
<dbReference type="SUPFAM" id="SSF52540">
    <property type="entry name" value="P-loop containing nucleoside triphosphate hydrolases"/>
    <property type="match status" value="1"/>
</dbReference>